<name>A0ABV7Y5J6_9ACTN</name>
<proteinExistence type="predicted"/>
<reference evidence="2" key="1">
    <citation type="journal article" date="2019" name="Int. J. Syst. Evol. Microbiol.">
        <title>The Global Catalogue of Microorganisms (GCM) 10K type strain sequencing project: providing services to taxonomists for standard genome sequencing and annotation.</title>
        <authorList>
            <consortium name="The Broad Institute Genomics Platform"/>
            <consortium name="The Broad Institute Genome Sequencing Center for Infectious Disease"/>
            <person name="Wu L."/>
            <person name="Ma J."/>
        </authorList>
    </citation>
    <scope>NUCLEOTIDE SEQUENCE [LARGE SCALE GENOMIC DNA]</scope>
    <source>
        <strain evidence="2">CGMCC 4.7241</strain>
    </source>
</reference>
<protein>
    <submittedName>
        <fullName evidence="1">Uncharacterized protein</fullName>
    </submittedName>
</protein>
<dbReference type="EMBL" id="JBHRZH010000001">
    <property type="protein sequence ID" value="MFC3759324.1"/>
    <property type="molecule type" value="Genomic_DNA"/>
</dbReference>
<keyword evidence="2" id="KW-1185">Reference proteome</keyword>
<organism evidence="1 2">
    <name type="scientific">Tenggerimyces flavus</name>
    <dbReference type="NCBI Taxonomy" id="1708749"/>
    <lineage>
        <taxon>Bacteria</taxon>
        <taxon>Bacillati</taxon>
        <taxon>Actinomycetota</taxon>
        <taxon>Actinomycetes</taxon>
        <taxon>Propionibacteriales</taxon>
        <taxon>Nocardioidaceae</taxon>
        <taxon>Tenggerimyces</taxon>
    </lineage>
</organism>
<evidence type="ECO:0000313" key="2">
    <source>
        <dbReference type="Proteomes" id="UP001595699"/>
    </source>
</evidence>
<accession>A0ABV7Y5J6</accession>
<dbReference type="Proteomes" id="UP001595699">
    <property type="component" value="Unassembled WGS sequence"/>
</dbReference>
<comment type="caution">
    <text evidence="1">The sequence shown here is derived from an EMBL/GenBank/DDBJ whole genome shotgun (WGS) entry which is preliminary data.</text>
</comment>
<sequence length="396" mass="42740">MTTTFVNEPIVPVELKLPTGTVMTLYQPGWQAVDDGSAAFLGKEGKVFAFPDLSTLSRFVKSDAEHDLTASPYLSGVQDWDIDKYAEELCAYDLSAPPELADGHLEEEEQASLGSTLALLLDLLDYQDIQDEHADALRDDHEVEHLAAGEQAGGLFSTEKRRQHVVDLMGAHWVWCVNAVTKGIEQVDTSSLPGSAAASGSGDSTPIEDIVDAVTVWFAFSEQGAYTLRTTTLHEGRPNYLGRYSSGSMSLLAATDVDTLRSELGSGKAGTLPGVRLPDVDTRPDLSLTPADDFIFDLVEIADSISPALSVEQADRLVTAWSELSRLTAWGKWADVAALLGTESPVGRFMVTVAIDRAQDRPGSEQALGSADTKSVQDAWNRLVEAVYAKVHLIDV</sequence>
<evidence type="ECO:0000313" key="1">
    <source>
        <dbReference type="EMBL" id="MFC3759324.1"/>
    </source>
</evidence>
<dbReference type="RefSeq" id="WP_205122274.1">
    <property type="nucleotide sequence ID" value="NZ_JAFBCM010000001.1"/>
</dbReference>
<gene>
    <name evidence="1" type="ORF">ACFOUW_00600</name>
</gene>